<protein>
    <submittedName>
        <fullName evidence="2">Uncharacterized protein</fullName>
    </submittedName>
</protein>
<evidence type="ECO:0000313" key="3">
    <source>
        <dbReference type="EMBL" id="RHD50618.1"/>
    </source>
</evidence>
<name>A0A412G221_9BACE</name>
<keyword evidence="1" id="KW-0472">Membrane</keyword>
<evidence type="ECO:0000313" key="2">
    <source>
        <dbReference type="EMBL" id="RGR74519.1"/>
    </source>
</evidence>
<feature type="transmembrane region" description="Helical" evidence="1">
    <location>
        <begin position="20"/>
        <end position="39"/>
    </location>
</feature>
<evidence type="ECO:0000256" key="1">
    <source>
        <dbReference type="SAM" id="Phobius"/>
    </source>
</evidence>
<dbReference type="EMBL" id="QRUO01000001">
    <property type="protein sequence ID" value="RGR74519.1"/>
    <property type="molecule type" value="Genomic_DNA"/>
</dbReference>
<dbReference type="AlphaFoldDB" id="A0A412G221"/>
<dbReference type="Proteomes" id="UP000284689">
    <property type="component" value="Unassembled WGS sequence"/>
</dbReference>
<keyword evidence="1" id="KW-1133">Transmembrane helix</keyword>
<organism evidence="2 4">
    <name type="scientific">Bacteroides caccae</name>
    <dbReference type="NCBI Taxonomy" id="47678"/>
    <lineage>
        <taxon>Bacteria</taxon>
        <taxon>Pseudomonadati</taxon>
        <taxon>Bacteroidota</taxon>
        <taxon>Bacteroidia</taxon>
        <taxon>Bacteroidales</taxon>
        <taxon>Bacteroidaceae</taxon>
        <taxon>Bacteroides</taxon>
    </lineage>
</organism>
<comment type="caution">
    <text evidence="2">The sequence shown here is derived from an EMBL/GenBank/DDBJ whole genome shotgun (WGS) entry which is preliminary data.</text>
</comment>
<dbReference type="EMBL" id="QSJD01000007">
    <property type="protein sequence ID" value="RHD50618.1"/>
    <property type="molecule type" value="Genomic_DNA"/>
</dbReference>
<accession>A0A412G221</accession>
<reference evidence="4 5" key="1">
    <citation type="submission" date="2018-08" db="EMBL/GenBank/DDBJ databases">
        <title>A genome reference for cultivated species of the human gut microbiota.</title>
        <authorList>
            <person name="Zou Y."/>
            <person name="Xue W."/>
            <person name="Luo G."/>
        </authorList>
    </citation>
    <scope>NUCLEOTIDE SEQUENCE [LARGE SCALE GENOMIC DNA]</scope>
    <source>
        <strain evidence="2 4">AF24-29LB</strain>
        <strain evidence="3 5">AM31-16AC</strain>
    </source>
</reference>
<keyword evidence="1" id="KW-0812">Transmembrane</keyword>
<evidence type="ECO:0000313" key="5">
    <source>
        <dbReference type="Proteomes" id="UP000284689"/>
    </source>
</evidence>
<evidence type="ECO:0000313" key="4">
    <source>
        <dbReference type="Proteomes" id="UP000284205"/>
    </source>
</evidence>
<gene>
    <name evidence="3" type="ORF">DW794_06215</name>
    <name evidence="2" type="ORF">DWY26_01750</name>
</gene>
<proteinExistence type="predicted"/>
<dbReference type="KEGG" id="bcac:CGC64_16690"/>
<dbReference type="Proteomes" id="UP000284205">
    <property type="component" value="Unassembled WGS sequence"/>
</dbReference>
<sequence length="63" mass="7265">MFINSVKVLPLFCNKRNPDIFLLFIFRLIVLKTSGYIVASVMSQNEKEEIPFGISSFSSYKKD</sequence>